<dbReference type="AlphaFoldDB" id="F4LS96"/>
<dbReference type="FunFam" id="1.10.10.650:FF:000001">
    <property type="entry name" value="S1 RNA-binding domain 1"/>
    <property type="match status" value="1"/>
</dbReference>
<keyword evidence="3" id="KW-1185">Reference proteome</keyword>
<dbReference type="InterPro" id="IPR023323">
    <property type="entry name" value="Tex-like_dom_sf"/>
</dbReference>
<dbReference type="Pfam" id="PF12836">
    <property type="entry name" value="HHH_3"/>
    <property type="match status" value="1"/>
</dbReference>
<dbReference type="FunFam" id="3.30.420.140:FF:000001">
    <property type="entry name" value="RNA-binding transcriptional accessory protein"/>
    <property type="match status" value="1"/>
</dbReference>
<dbReference type="Pfam" id="PF17674">
    <property type="entry name" value="HHH_9"/>
    <property type="match status" value="1"/>
</dbReference>
<dbReference type="Pfam" id="PF22706">
    <property type="entry name" value="Tex_central_region"/>
    <property type="match status" value="1"/>
</dbReference>
<dbReference type="InterPro" id="IPR023319">
    <property type="entry name" value="Tex-like_HTH_dom_sf"/>
</dbReference>
<dbReference type="InterPro" id="IPR010994">
    <property type="entry name" value="RuvA_2-like"/>
</dbReference>
<dbReference type="SUPFAM" id="SSF53098">
    <property type="entry name" value="Ribonuclease H-like"/>
    <property type="match status" value="1"/>
</dbReference>
<dbReference type="Gene3D" id="1.10.3500.10">
    <property type="entry name" value="Tex N-terminal region-like"/>
    <property type="match status" value="1"/>
</dbReference>
<dbReference type="Gene3D" id="2.40.50.140">
    <property type="entry name" value="Nucleic acid-binding proteins"/>
    <property type="match status" value="1"/>
</dbReference>
<dbReference type="KEGG" id="tae:TepiRe1_0162"/>
<dbReference type="Gene3D" id="1.10.150.310">
    <property type="entry name" value="Tex RuvX-like domain-like"/>
    <property type="match status" value="1"/>
</dbReference>
<dbReference type="HOGENOM" id="CLU_009833_0_2_9"/>
<dbReference type="Pfam" id="PF00575">
    <property type="entry name" value="S1"/>
    <property type="match status" value="1"/>
</dbReference>
<dbReference type="Pfam" id="PF09371">
    <property type="entry name" value="Tex_N"/>
    <property type="match status" value="1"/>
</dbReference>
<evidence type="ECO:0000259" key="1">
    <source>
        <dbReference type="PROSITE" id="PS50126"/>
    </source>
</evidence>
<dbReference type="STRING" id="1209989.TepRe1_0150"/>
<dbReference type="InterPro" id="IPR003029">
    <property type="entry name" value="S1_domain"/>
</dbReference>
<name>F4LS96_TEPAE</name>
<dbReference type="SMART" id="SM00316">
    <property type="entry name" value="S1"/>
    <property type="match status" value="1"/>
</dbReference>
<dbReference type="PATRIC" id="fig|1209989.3.peg.181"/>
<dbReference type="InterPro" id="IPR012340">
    <property type="entry name" value="NA-bd_OB-fold"/>
</dbReference>
<dbReference type="eggNOG" id="COG2183">
    <property type="taxonomic scope" value="Bacteria"/>
</dbReference>
<dbReference type="InterPro" id="IPR006641">
    <property type="entry name" value="YqgF/RNaseH-like_dom"/>
</dbReference>
<dbReference type="SMART" id="SM00732">
    <property type="entry name" value="YqgFc"/>
    <property type="match status" value="1"/>
</dbReference>
<dbReference type="PANTHER" id="PTHR10724:SF10">
    <property type="entry name" value="S1 RNA-BINDING DOMAIN-CONTAINING PROTEIN 1"/>
    <property type="match status" value="1"/>
</dbReference>
<dbReference type="GO" id="GO:0003735">
    <property type="term" value="F:structural constituent of ribosome"/>
    <property type="evidence" value="ECO:0007669"/>
    <property type="project" value="TreeGrafter"/>
</dbReference>
<dbReference type="Proteomes" id="UP000010802">
    <property type="component" value="Chromosome"/>
</dbReference>
<dbReference type="EMBL" id="HF563609">
    <property type="protein sequence ID" value="CCP24850.1"/>
    <property type="molecule type" value="Genomic_DNA"/>
</dbReference>
<dbReference type="InterPro" id="IPR041692">
    <property type="entry name" value="HHH_9"/>
</dbReference>
<dbReference type="SUPFAM" id="SSF47781">
    <property type="entry name" value="RuvA domain 2-like"/>
    <property type="match status" value="2"/>
</dbReference>
<protein>
    <recommendedName>
        <fullName evidence="1">S1 motif domain-containing protein</fullName>
    </recommendedName>
</protein>
<dbReference type="RefSeq" id="WP_013777283.1">
    <property type="nucleotide sequence ID" value="NC_015519.1"/>
</dbReference>
<dbReference type="Pfam" id="PF16921">
    <property type="entry name" value="Tex_YqgF"/>
    <property type="match status" value="1"/>
</dbReference>
<gene>
    <name evidence="2" type="ordered locus">TEPIRE1_0162</name>
</gene>
<reference evidence="3" key="1">
    <citation type="journal article" date="2013" name="Genome Announc.">
        <title>First genome sequence of a syntrophic acetate-oxidizing bacterium, Tepidanaerobacter acetatoxydans strain Re1.</title>
        <authorList>
            <person name="Manzoor S."/>
            <person name="Bongcam-Rudloff E."/>
            <person name="Schnurer A."/>
            <person name="Muller B."/>
        </authorList>
    </citation>
    <scope>NUCLEOTIDE SEQUENCE [LARGE SCALE GENOMIC DNA]</scope>
    <source>
        <strain evidence="3">Re1</strain>
    </source>
</reference>
<dbReference type="Gene3D" id="1.10.10.650">
    <property type="entry name" value="RuvA domain 2-like"/>
    <property type="match status" value="1"/>
</dbReference>
<dbReference type="GO" id="GO:0006139">
    <property type="term" value="P:nucleobase-containing compound metabolic process"/>
    <property type="evidence" value="ECO:0007669"/>
    <property type="project" value="InterPro"/>
</dbReference>
<evidence type="ECO:0000313" key="3">
    <source>
        <dbReference type="Proteomes" id="UP000010802"/>
    </source>
</evidence>
<dbReference type="PROSITE" id="PS50126">
    <property type="entry name" value="S1"/>
    <property type="match status" value="1"/>
</dbReference>
<proteinExistence type="predicted"/>
<evidence type="ECO:0000313" key="2">
    <source>
        <dbReference type="EMBL" id="CCP24850.1"/>
    </source>
</evidence>
<dbReference type="OrthoDB" id="9804714at2"/>
<dbReference type="FunFam" id="2.40.50.140:FF:000051">
    <property type="entry name" value="RNA-binding transcriptional accessory protein"/>
    <property type="match status" value="1"/>
</dbReference>
<dbReference type="SUPFAM" id="SSF158832">
    <property type="entry name" value="Tex N-terminal region-like"/>
    <property type="match status" value="1"/>
</dbReference>
<dbReference type="FunFam" id="1.10.150.310:FF:000001">
    <property type="entry name" value="RNA-binding transcriptional accessory protein"/>
    <property type="match status" value="1"/>
</dbReference>
<organism evidence="2 3">
    <name type="scientific">Tepidanaerobacter acetatoxydans (strain DSM 21804 / JCM 16047 / Re1)</name>
    <dbReference type="NCBI Taxonomy" id="1209989"/>
    <lineage>
        <taxon>Bacteria</taxon>
        <taxon>Bacillati</taxon>
        <taxon>Bacillota</taxon>
        <taxon>Clostridia</taxon>
        <taxon>Thermosediminibacterales</taxon>
        <taxon>Tepidanaerobacteraceae</taxon>
        <taxon>Tepidanaerobacter</taxon>
    </lineage>
</organism>
<feature type="domain" description="S1 motif" evidence="1">
    <location>
        <begin position="634"/>
        <end position="703"/>
    </location>
</feature>
<dbReference type="KEGG" id="tep:TepRe1_0150"/>
<dbReference type="GO" id="GO:0006412">
    <property type="term" value="P:translation"/>
    <property type="evidence" value="ECO:0007669"/>
    <property type="project" value="TreeGrafter"/>
</dbReference>
<dbReference type="Gene3D" id="3.30.420.140">
    <property type="entry name" value="YqgF/RNase H-like domain"/>
    <property type="match status" value="1"/>
</dbReference>
<dbReference type="SUPFAM" id="SSF50249">
    <property type="entry name" value="Nucleic acid-binding proteins"/>
    <property type="match status" value="1"/>
</dbReference>
<accession>L0RVH5</accession>
<dbReference type="PANTHER" id="PTHR10724">
    <property type="entry name" value="30S RIBOSOMAL PROTEIN S1"/>
    <property type="match status" value="1"/>
</dbReference>
<dbReference type="InterPro" id="IPR037027">
    <property type="entry name" value="YqgF/RNaseH-like_dom_sf"/>
</dbReference>
<dbReference type="GO" id="GO:0005737">
    <property type="term" value="C:cytoplasm"/>
    <property type="evidence" value="ECO:0007669"/>
    <property type="project" value="UniProtKB-ARBA"/>
</dbReference>
<dbReference type="InterPro" id="IPR032639">
    <property type="entry name" value="Tex_YqgF"/>
</dbReference>
<dbReference type="InterPro" id="IPR055179">
    <property type="entry name" value="Tex-like_central_region"/>
</dbReference>
<dbReference type="InterPro" id="IPR012337">
    <property type="entry name" value="RNaseH-like_sf"/>
</dbReference>
<accession>F4LS96</accession>
<dbReference type="InterPro" id="IPR050437">
    <property type="entry name" value="Ribos_protein_bS1-like"/>
</dbReference>
<dbReference type="GO" id="GO:0003729">
    <property type="term" value="F:mRNA binding"/>
    <property type="evidence" value="ECO:0007669"/>
    <property type="project" value="UniProtKB-ARBA"/>
</dbReference>
<dbReference type="InterPro" id="IPR018974">
    <property type="entry name" value="Tex-like_N"/>
</dbReference>
<sequence length="705" mass="78775">MEKIIKTLAQELNIGERQVAATVGLLDEGNTVPFIARYRKEVTGGLSDEQLRLLFERLSYLRNLETRKTEVVKLLEEMEKLTPEIRQNLDRALTLQEVEDIYRPFRPKRRTRATIAREKGLEPLAAKILAQEDMVDEQAIASFIDPQKGVATCEEALAGALDIIAEVVSDDAKIRKLIRDTAYKKGIVQTSGLTEETSTYSMYYDFKEPVQKIVSHRILAINRGEREKYLQVKILVPDDEIISIIKAEYIKESSPTSHLMENAIEDAYKRLIWPSIEREIRNMLTEQAEEQALSTFSKNLKHLILQPPIKGRVIMGFDPAYRTGCKIVVIDASGKLLAYTVCYPTPPQNKFDESKKIILDLIEKYRVDVVSLGNGTASRESEKFLAEILKESSRPVSYVIVSEAGASVYSASKLGTEEFPNLDVSFRGAVSIARRLQDPLAELVKIDPKSLGVGQYQHDVNQKRLSEKLSGVVEDCVNSVGVDVNTASPSLLGYVSGITASTASNIVKYREENGMFKSRKEFLKVPKLGPKTFEQCAGFLRVPESSNILDNTAVHPESYDIAEKIMKLYTLDELKIKIFSENEIAQMASNLDIGIPTLKDILSELKKPGRDPREELPAPIFRTDVLEISDLKPGMALMGSVRNITDFGAFIDIGVHQDGLCHISELSEGFVRSPFDVVSVGDVVKVKVLSVDAERNRISLTMKGV</sequence>